<accession>J9DPI4</accession>
<evidence type="ECO:0000313" key="1">
    <source>
        <dbReference type="EMBL" id="EJW03262.1"/>
    </source>
</evidence>
<dbReference type="EMBL" id="AFBI03000042">
    <property type="protein sequence ID" value="EJW03262.1"/>
    <property type="molecule type" value="Genomic_DNA"/>
</dbReference>
<name>J9DPI4_EDHAE</name>
<protein>
    <submittedName>
        <fullName evidence="1">Uncharacterized protein</fullName>
    </submittedName>
</protein>
<dbReference type="HOGENOM" id="CLU_2171016_0_0_1"/>
<gene>
    <name evidence="1" type="ORF">EDEG_02377</name>
</gene>
<dbReference type="InParanoid" id="J9DPI4"/>
<sequence length="110" mass="13068">MVDLDSEYEICIEMSKCLEFIKKTFMIKEENQYSNFHKKIFFIVDDKTATLFKVTLNTLIKCECGLNEYNFETLTLQINIDENEESEEIDVDEVSFKKIFTKVFESLLLH</sequence>
<organism evidence="1 2">
    <name type="scientific">Edhazardia aedis (strain USNM 41457)</name>
    <name type="common">Microsporidian parasite</name>
    <dbReference type="NCBI Taxonomy" id="1003232"/>
    <lineage>
        <taxon>Eukaryota</taxon>
        <taxon>Fungi</taxon>
        <taxon>Fungi incertae sedis</taxon>
        <taxon>Microsporidia</taxon>
        <taxon>Edhazardia</taxon>
    </lineage>
</organism>
<proteinExistence type="predicted"/>
<dbReference type="VEuPathDB" id="MicrosporidiaDB:EDEG_02377"/>
<evidence type="ECO:0000313" key="2">
    <source>
        <dbReference type="Proteomes" id="UP000003163"/>
    </source>
</evidence>
<reference evidence="1 2" key="1">
    <citation type="submission" date="2011-08" db="EMBL/GenBank/DDBJ databases">
        <authorList>
            <person name="Liu Z.J."/>
            <person name="Shi F.L."/>
            <person name="Lu J.Q."/>
            <person name="Li M."/>
            <person name="Wang Z.L."/>
        </authorList>
    </citation>
    <scope>NUCLEOTIDE SEQUENCE [LARGE SCALE GENOMIC DNA]</scope>
    <source>
        <strain evidence="1 2">USNM 41457</strain>
    </source>
</reference>
<keyword evidence="2" id="KW-1185">Reference proteome</keyword>
<reference evidence="2" key="2">
    <citation type="submission" date="2015-07" db="EMBL/GenBank/DDBJ databases">
        <title>Contrasting host-pathogen interactions and genome evolution in two generalist and specialist microsporidian pathogens of mosquitoes.</title>
        <authorList>
            <consortium name="The Broad Institute Genomics Platform"/>
            <consortium name="The Broad Institute Genome Sequencing Center for Infectious Disease"/>
            <person name="Cuomo C.A."/>
            <person name="Sanscrainte N.D."/>
            <person name="Goldberg J.M."/>
            <person name="Heiman D."/>
            <person name="Young S."/>
            <person name="Zeng Q."/>
            <person name="Becnel J.J."/>
            <person name="Birren B.W."/>
        </authorList>
    </citation>
    <scope>NUCLEOTIDE SEQUENCE [LARGE SCALE GENOMIC DNA]</scope>
    <source>
        <strain evidence="2">USNM 41457</strain>
    </source>
</reference>
<comment type="caution">
    <text evidence="1">The sequence shown here is derived from an EMBL/GenBank/DDBJ whole genome shotgun (WGS) entry which is preliminary data.</text>
</comment>
<dbReference type="Proteomes" id="UP000003163">
    <property type="component" value="Unassembled WGS sequence"/>
</dbReference>
<dbReference type="AlphaFoldDB" id="J9DPI4"/>